<feature type="region of interest" description="Disordered" evidence="4">
    <location>
        <begin position="1802"/>
        <end position="1839"/>
    </location>
</feature>
<feature type="transmembrane region" description="Helical" evidence="5">
    <location>
        <begin position="1012"/>
        <end position="1036"/>
    </location>
</feature>
<feature type="transmembrane region" description="Helical" evidence="5">
    <location>
        <begin position="656"/>
        <end position="674"/>
    </location>
</feature>
<keyword evidence="2" id="KW-1188">Viral release from host cell</keyword>
<dbReference type="PANTHER" id="PTHR37813:SF1">
    <property type="entry name" value="FELS-2 PROPHAGE PROTEIN"/>
    <property type="match status" value="1"/>
</dbReference>
<evidence type="ECO:0000256" key="1">
    <source>
        <dbReference type="ARBA" id="ARBA00022465"/>
    </source>
</evidence>
<feature type="transmembrane region" description="Helical" evidence="5">
    <location>
        <begin position="897"/>
        <end position="921"/>
    </location>
</feature>
<dbReference type="CDD" id="cd13402">
    <property type="entry name" value="LT_TF-like"/>
    <property type="match status" value="1"/>
</dbReference>
<keyword evidence="5" id="KW-0472">Membrane</keyword>
<feature type="transmembrane region" description="Helical" evidence="5">
    <location>
        <begin position="864"/>
        <end position="885"/>
    </location>
</feature>
<keyword evidence="5" id="KW-1133">Transmembrane helix</keyword>
<evidence type="ECO:0000256" key="5">
    <source>
        <dbReference type="SAM" id="Phobius"/>
    </source>
</evidence>
<feature type="transmembrane region" description="Helical" evidence="5">
    <location>
        <begin position="963"/>
        <end position="987"/>
    </location>
</feature>
<reference evidence="8" key="1">
    <citation type="journal article" date="2021" name="Proc. Natl. Acad. Sci. U.S.A.">
        <title>A Catalog of Tens of Thousands of Viruses from Human Metagenomes Reveals Hidden Associations with Chronic Diseases.</title>
        <authorList>
            <person name="Tisza M.J."/>
            <person name="Buck C.B."/>
        </authorList>
    </citation>
    <scope>NUCLEOTIDE SEQUENCE</scope>
    <source>
        <strain evidence="8">Ct3CA7</strain>
    </source>
</reference>
<dbReference type="Pfam" id="PF10145">
    <property type="entry name" value="PhageMin_Tail"/>
    <property type="match status" value="1"/>
</dbReference>
<sequence length="2418" mass="255981">MVAVGYASLPITPSLRGVQSAINSALKGPLDSASKQAASIMEKNLTDGANAAADAVVKARKREEYATREVIDAEKALLAQKEKTKQATEAIEIAEKKLQSVRSAGDAQVAKAEADLAKLRDSGKASVEQLEAAEKKLQAVREKVDANVSSAELNVSKAREKSRLANEALGKSEESLAYRKTKAQEASENVIAATKRMDDAQSAASKSSLTWGNSLDGASVKAGGFGKAIAGTLGTVTKFAGVMAAGVGIAGGGAFFGDAITKGRELSQVMGELQAVTGSTGDVMSRVSQRAKDLGNDETLAGTSAASATDAMLALAKGGLSVDQAMDAAKGSIQLAGAAQIDAGQAADIQVAALNSFHLAAGDAARVADVLTNAANNSATGVAELAESLKYAAPTASTLGIGLEDTSAMLGIFANQGIKGSEAGTAMRSALLSLTSPSKEGAKALDQMGIKAFDAEGKFVGLRAISDQLASAQDRMGESAFTAAAATAFGREAVSFATVAAHGGAEAFDQMRASLDRQGSAGETAGAKLAGLNGAMDRIGNAADDFKLRLYELAEPTLTAWADRLAQGIQWIGERIPAVVGAFTSMKTWIEQNKIVVDGLVVTIGALTAGMIAFNLQQSITAAGGLLAFFRELTIVQKVATATQWLFNAALWASPITWIVAGIAAVVGALTLFFTKTETGREIWGNFVGFLGETLDRVKQLFGTLKDAFGEVFTAFQGGDAGYGALESLFGSETAQRVVDFADRLGVAFQNIKVAWGELTAAFQGDDAGYGGLAALFGDEAAQGIVNAFDAMGRAMEWVRGIVVDSLSGALSSLWETVKTLTFTLVDLSVSLGGAVWNSLQGLWNLLQGLWNLLEPVLLPVLKALGFVIGGTIVVAVVAAVKVFEGLAWVLQQATNVLSWIVTNGFIPLVNILGLVVEWVGTRLGDAINAGIGFLGVAWNAMATGIQWAWDNIILPAWSAMDYFARVTLATIGTLVLAPLLIAWNLLSSGIQWAWDNLIRPTWDAMNAGINVLWNAVLLPIFNWIGGAWSAMATVVRLGWDTVIKPAWDALAAGANWLWGAVLNVVFNWIHSKWTEMSNLIRWAYDTIIKPAWDAVAASINWLWNNVFNPIVGFMKDAWNGWGIIIRWVYDNVVKPTWDAVAGALNWLWSNVTLPILTWMGDKWNEMGNGIKWVADNVVHPVFDGLRGGLDRLRGWFHDTVENIGKIWGWLKEKTAAPVRFVVDTVYNNGIRKAWNAVSKLVGLDELPEHKAGFATGGILPGYTPGRDVYTFVEPRTGMTLGLSGGEPVLRPEAGRVLGSDWVDGINAAARMGGTTGVKRYLGVGSGGHGHHHDAAFASGGVIGSITNIVREKFPGMTITSTYRAGDSGYHGRGMAVDFSDGFDTTPGMQAAAKYFFDNYAVELAELIHYPLRGWQNIKHGRPLNYPAGTNAEHRNHVHVASEHPLAGGGGRGGILGVFDGVVGFIGDQVKKAWDDVIDPIKKSIPNFPGIVGQLPIKALETMANKAWEFISSKIPFGSDAGAYQGAVGAGVEQWRPLVEKVLKAKGLPLTLTDTTLRRMNQESGGNPRAINLWDSNAAKGTPSKGLMQTIDTTFQANKDPGYDDIWDPESNIRASINYTLRTYGSLPAGYNRAGGYATGGFLPDFGRFHLYDQGGFIPHGGLGLNLSGRPEPVLTAPQWDNIGQLVGQMGNLIPVLDKLATSIGLAPVSPAIDAINTGIAQVNAEIARVNDNIMHSVDVANRMIGGDLRAGLTLGAGMVDTTKEVVDAENALKEARKQATENSESTVDLEKKLADAREELAKAEKEGGGLSTAQRRKLQDAEEALAAARQSGNPSKIASAEKRLARVREDNAAALEKSENKNAKNVKNALNKVEQAEDKLADAREKGATQAQKIADAEAKVIKARIEAVGGIVTHTIEGLQLAAASMSKFFATIADIQQAVEKTRTETQKLRLSLATDTLAMFKAQFEARNAEWEMSRTRLQGTVDVARAEGKLAEERAKQALAGETGVNALGRAMDRFRETGVFSIERMSESVLKRTSDIAAAEWNVAETRAKAALDQEKAALNQAQAALAAQEAALQHAYTAQMLQLSVAKLTDQAKSFYGLTESQASGAKRGIAGIGGLLGGILKLVGGGVGVAASLATGNIPGAVLAGATALGGLTEGIAGVRDIFLNKKEIGDAWKAMDWKGKLAMLLGVGGSAAITAAGAVGAVQGGGPELASATAKLSEQWNNATWGSFTEWKKAQADKLTEGHANKTDLLQKEFEARKAQIELEKSALNLESLRKTQALQQAQEFAKLQQEIAKASTKAEAMALNALAEDIKSKQEKALEHDTKQEDYLRDLLAGVDKVVEERSRRSGAAGNKGLNVTINMPAGKTAWSTDEVKALIDKINGLEDSINIKLAELEGTSVPGADFADAHR</sequence>
<dbReference type="InterPro" id="IPR010090">
    <property type="entry name" value="Phage_tape_meas"/>
</dbReference>
<protein>
    <submittedName>
        <fullName evidence="8">Minor tail protein</fullName>
    </submittedName>
</protein>
<dbReference type="GO" id="GO:0098003">
    <property type="term" value="P:viral tail assembly"/>
    <property type="evidence" value="ECO:0007669"/>
    <property type="project" value="UniProtKB-KW"/>
</dbReference>
<feature type="domain" description="Phage tail tape measure protein" evidence="7">
    <location>
        <begin position="289"/>
        <end position="490"/>
    </location>
</feature>
<feature type="domain" description="Transglycosylase SLT" evidence="6">
    <location>
        <begin position="1560"/>
        <end position="1640"/>
    </location>
</feature>
<feature type="coiled-coil region" evidence="3">
    <location>
        <begin position="2260"/>
        <end position="2314"/>
    </location>
</feature>
<evidence type="ECO:0000259" key="7">
    <source>
        <dbReference type="Pfam" id="PF10145"/>
    </source>
</evidence>
<evidence type="ECO:0000259" key="6">
    <source>
        <dbReference type="Pfam" id="PF01464"/>
    </source>
</evidence>
<dbReference type="PANTHER" id="PTHR37813">
    <property type="entry name" value="FELS-2 PROPHAGE PROTEIN"/>
    <property type="match status" value="1"/>
</dbReference>
<dbReference type="InterPro" id="IPR008258">
    <property type="entry name" value="Transglycosylase_SLT_dom_1"/>
</dbReference>
<keyword evidence="5" id="KW-0812">Transmembrane</keyword>
<dbReference type="Pfam" id="PF01464">
    <property type="entry name" value="SLT"/>
    <property type="match status" value="1"/>
</dbReference>
<feature type="coiled-coil region" evidence="3">
    <location>
        <begin position="2051"/>
        <end position="2078"/>
    </location>
</feature>
<dbReference type="NCBIfam" id="TIGR01760">
    <property type="entry name" value="tape_meas_TP901"/>
    <property type="match status" value="1"/>
</dbReference>
<keyword evidence="3" id="KW-0175">Coiled coil</keyword>
<dbReference type="InterPro" id="IPR023346">
    <property type="entry name" value="Lysozyme-like_dom_sf"/>
</dbReference>
<feature type="coiled-coil region" evidence="3">
    <location>
        <begin position="77"/>
        <end position="203"/>
    </location>
</feature>
<keyword evidence="1" id="KW-1245">Viral tail assembly</keyword>
<name>A0A8S5LF07_9CAUD</name>
<evidence type="ECO:0000313" key="8">
    <source>
        <dbReference type="EMBL" id="DAD68526.1"/>
    </source>
</evidence>
<evidence type="ECO:0000256" key="2">
    <source>
        <dbReference type="ARBA" id="ARBA00022612"/>
    </source>
</evidence>
<dbReference type="Gene3D" id="1.10.530.10">
    <property type="match status" value="1"/>
</dbReference>
<evidence type="ECO:0000256" key="3">
    <source>
        <dbReference type="SAM" id="Coils"/>
    </source>
</evidence>
<organism evidence="8">
    <name type="scientific">Siphoviridae sp. ct3CA7</name>
    <dbReference type="NCBI Taxonomy" id="2823561"/>
    <lineage>
        <taxon>Viruses</taxon>
        <taxon>Duplodnaviria</taxon>
        <taxon>Heunggongvirae</taxon>
        <taxon>Uroviricota</taxon>
        <taxon>Caudoviricetes</taxon>
    </lineage>
</organism>
<proteinExistence type="predicted"/>
<feature type="transmembrane region" description="Helical" evidence="5">
    <location>
        <begin position="927"/>
        <end position="951"/>
    </location>
</feature>
<accession>A0A8S5LF07</accession>
<dbReference type="SUPFAM" id="SSF53955">
    <property type="entry name" value="Lysozyme-like"/>
    <property type="match status" value="1"/>
</dbReference>
<evidence type="ECO:0000256" key="4">
    <source>
        <dbReference type="SAM" id="MobiDB-lite"/>
    </source>
</evidence>
<dbReference type="EMBL" id="BK014704">
    <property type="protein sequence ID" value="DAD68526.1"/>
    <property type="molecule type" value="Genomic_DNA"/>
</dbReference>